<dbReference type="InterPro" id="IPR019188">
    <property type="entry name" value="SNAPC1"/>
</dbReference>
<dbReference type="GO" id="GO:0043565">
    <property type="term" value="F:sequence-specific DNA binding"/>
    <property type="evidence" value="ECO:0007669"/>
    <property type="project" value="TreeGrafter"/>
</dbReference>
<dbReference type="OrthoDB" id="20127at2759"/>
<dbReference type="Proteomes" id="UP000053825">
    <property type="component" value="Unassembled WGS sequence"/>
</dbReference>
<accession>A0A0L7RCK6</accession>
<dbReference type="PANTHER" id="PTHR15131:SF3">
    <property type="entry name" value="SNRNA-ACTIVATING PROTEIN COMPLEX SUBUNIT 1"/>
    <property type="match status" value="1"/>
</dbReference>
<gene>
    <name evidence="1" type="ORF">WH47_06364</name>
</gene>
<organism evidence="1 2">
    <name type="scientific">Habropoda laboriosa</name>
    <dbReference type="NCBI Taxonomy" id="597456"/>
    <lineage>
        <taxon>Eukaryota</taxon>
        <taxon>Metazoa</taxon>
        <taxon>Ecdysozoa</taxon>
        <taxon>Arthropoda</taxon>
        <taxon>Hexapoda</taxon>
        <taxon>Insecta</taxon>
        <taxon>Pterygota</taxon>
        <taxon>Neoptera</taxon>
        <taxon>Endopterygota</taxon>
        <taxon>Hymenoptera</taxon>
        <taxon>Apocrita</taxon>
        <taxon>Aculeata</taxon>
        <taxon>Apoidea</taxon>
        <taxon>Anthophila</taxon>
        <taxon>Apidae</taxon>
        <taxon>Habropoda</taxon>
    </lineage>
</organism>
<dbReference type="PANTHER" id="PTHR15131">
    <property type="entry name" value="SMALL NUCLEAR RNA ACTIVATING COMPLEX, POLYPEPTIDE 1"/>
    <property type="match status" value="1"/>
</dbReference>
<dbReference type="AlphaFoldDB" id="A0A0L7RCK6"/>
<reference evidence="1 2" key="1">
    <citation type="submission" date="2015-07" db="EMBL/GenBank/DDBJ databases">
        <title>The genome of Habropoda laboriosa.</title>
        <authorList>
            <person name="Pan H."/>
            <person name="Kapheim K."/>
        </authorList>
    </citation>
    <scope>NUCLEOTIDE SEQUENCE [LARGE SCALE GENOMIC DNA]</scope>
    <source>
        <strain evidence="1">0110345459</strain>
    </source>
</reference>
<dbReference type="GO" id="GO:0042795">
    <property type="term" value="P:snRNA transcription by RNA polymerase II"/>
    <property type="evidence" value="ECO:0007669"/>
    <property type="project" value="TreeGrafter"/>
</dbReference>
<evidence type="ECO:0000313" key="1">
    <source>
        <dbReference type="EMBL" id="KOC68573.1"/>
    </source>
</evidence>
<dbReference type="GO" id="GO:0042796">
    <property type="term" value="P:snRNA transcription by RNA polymerase III"/>
    <property type="evidence" value="ECO:0007669"/>
    <property type="project" value="TreeGrafter"/>
</dbReference>
<sequence>MTSKSLILSGFKEDCEQLIARFERADDIRFQTFCEIWKAMKFSLVFTGRPTFLELLEFCEEALNVCKQFLLLPPRFKERIGGLYLLYGIYHKMPIDQFKIRVKLDDWQSIMELHAEIKEAEHLDANYILCKLIAENAFHFCIFDSEFGLEKHYRMKNAQCFNPYSVLPTLKDLSDKHQMLSKIDVLSKAYEEKKQLLLLKNKSNSSLNLFNTNIAKEIVNDIREFEEQRRNQQIKNVLDHEKTCSASTSKGECKKSQLKYTSKSKVRSLMDDGFQTDSNESEEDEVLELDECDSDILESFA</sequence>
<keyword evidence="2" id="KW-1185">Reference proteome</keyword>
<dbReference type="Pfam" id="PF09808">
    <property type="entry name" value="SNAPC1"/>
    <property type="match status" value="1"/>
</dbReference>
<name>A0A0L7RCK6_9HYME</name>
<dbReference type="STRING" id="597456.A0A0L7RCK6"/>
<protein>
    <submittedName>
        <fullName evidence="1">snRNA-activating protein complex subunit 1</fullName>
    </submittedName>
</protein>
<dbReference type="GO" id="GO:0019185">
    <property type="term" value="C:snRNA-activating protein complex"/>
    <property type="evidence" value="ECO:0007669"/>
    <property type="project" value="TreeGrafter"/>
</dbReference>
<dbReference type="EMBL" id="KQ414615">
    <property type="protein sequence ID" value="KOC68573.1"/>
    <property type="molecule type" value="Genomic_DNA"/>
</dbReference>
<evidence type="ECO:0000313" key="2">
    <source>
        <dbReference type="Proteomes" id="UP000053825"/>
    </source>
</evidence>
<proteinExistence type="predicted"/>